<dbReference type="InterPro" id="IPR012347">
    <property type="entry name" value="Ferritin-like"/>
</dbReference>
<proteinExistence type="predicted"/>
<feature type="domain" description="DUF4142" evidence="2">
    <location>
        <begin position="110"/>
        <end position="254"/>
    </location>
</feature>
<dbReference type="Gene3D" id="1.20.1260.10">
    <property type="match status" value="1"/>
</dbReference>
<sequence>MGSATVGRRTHAPAERVVAHGCPGRRLGPTSPPGQGAPRTARTFKNSVTRKEKHDMKRTIQGIILSASLLTGGFALAQGTPGGAASAPGQMKKAEKGMAEFQGFMAPTDEKALLERLHYANQQEIKLGQLAEKNATNPDVKSFASMMVKDHTAMDQKLMTYAQSKGHKLADMPKAMNDVEKKVMAQDKATMEELQVLKGAAFDSCYMAGQVGDHDATLGKVMAARQAMTNMDPQMTAMMQELMQKVPAHREQAWNILGKLDDTMGVGGSGAGSMNGSTGGSMGGSTGGSMDHGSMGHGSTTGGTTAPTTPSPKK</sequence>
<dbReference type="InterPro" id="IPR025419">
    <property type="entry name" value="DUF4142"/>
</dbReference>
<dbReference type="PANTHER" id="PTHR38593:SF1">
    <property type="entry name" value="BLR2558 PROTEIN"/>
    <property type="match status" value="1"/>
</dbReference>
<evidence type="ECO:0000313" key="4">
    <source>
        <dbReference type="Proteomes" id="UP000518300"/>
    </source>
</evidence>
<keyword evidence="4" id="KW-1185">Reference proteome</keyword>
<evidence type="ECO:0000256" key="1">
    <source>
        <dbReference type="SAM" id="MobiDB-lite"/>
    </source>
</evidence>
<protein>
    <submittedName>
        <fullName evidence="3">DUF4142 domain-containing protein</fullName>
    </submittedName>
</protein>
<comment type="caution">
    <text evidence="3">The sequence shown here is derived from an EMBL/GenBank/DDBJ whole genome shotgun (WGS) entry which is preliminary data.</text>
</comment>
<reference evidence="3 4" key="1">
    <citation type="submission" date="2020-04" db="EMBL/GenBank/DDBJ databases">
        <title>Draft genome of Pyxidicoccus fallax type strain.</title>
        <authorList>
            <person name="Whitworth D.E."/>
        </authorList>
    </citation>
    <scope>NUCLEOTIDE SEQUENCE [LARGE SCALE GENOMIC DNA]</scope>
    <source>
        <strain evidence="3 4">DSM 14698</strain>
    </source>
</reference>
<feature type="compositionally biased region" description="Gly residues" evidence="1">
    <location>
        <begin position="267"/>
        <end position="287"/>
    </location>
</feature>
<dbReference type="Pfam" id="PF13628">
    <property type="entry name" value="DUF4142"/>
    <property type="match status" value="1"/>
</dbReference>
<dbReference type="Proteomes" id="UP000518300">
    <property type="component" value="Unassembled WGS sequence"/>
</dbReference>
<organism evidence="3 4">
    <name type="scientific">Pyxidicoccus fallax</name>
    <dbReference type="NCBI Taxonomy" id="394095"/>
    <lineage>
        <taxon>Bacteria</taxon>
        <taxon>Pseudomonadati</taxon>
        <taxon>Myxococcota</taxon>
        <taxon>Myxococcia</taxon>
        <taxon>Myxococcales</taxon>
        <taxon>Cystobacterineae</taxon>
        <taxon>Myxococcaceae</taxon>
        <taxon>Pyxidicoccus</taxon>
    </lineage>
</organism>
<name>A0A848LV67_9BACT</name>
<dbReference type="PANTHER" id="PTHR38593">
    <property type="entry name" value="BLR2558 PROTEIN"/>
    <property type="match status" value="1"/>
</dbReference>
<gene>
    <name evidence="3" type="ORF">HG543_42840</name>
</gene>
<dbReference type="EMBL" id="JABBJJ010000331">
    <property type="protein sequence ID" value="NMO21539.1"/>
    <property type="molecule type" value="Genomic_DNA"/>
</dbReference>
<evidence type="ECO:0000313" key="3">
    <source>
        <dbReference type="EMBL" id="NMO21539.1"/>
    </source>
</evidence>
<evidence type="ECO:0000259" key="2">
    <source>
        <dbReference type="Pfam" id="PF13628"/>
    </source>
</evidence>
<dbReference type="AlphaFoldDB" id="A0A848LV67"/>
<accession>A0A848LV67</accession>
<feature type="region of interest" description="Disordered" evidence="1">
    <location>
        <begin position="1"/>
        <end position="41"/>
    </location>
</feature>
<feature type="region of interest" description="Disordered" evidence="1">
    <location>
        <begin position="267"/>
        <end position="314"/>
    </location>
</feature>